<dbReference type="EMBL" id="QGSZ01000217">
    <property type="protein sequence ID" value="RQX01883.1"/>
    <property type="molecule type" value="Genomic_DNA"/>
</dbReference>
<dbReference type="Pfam" id="PF13365">
    <property type="entry name" value="Trypsin_2"/>
    <property type="match status" value="1"/>
</dbReference>
<dbReference type="InterPro" id="IPR009003">
    <property type="entry name" value="Peptidase_S1_PA"/>
</dbReference>
<accession>A0A3N9X3I2</accession>
<keyword evidence="2" id="KW-1185">Reference proteome</keyword>
<reference evidence="1 2" key="1">
    <citation type="submission" date="2018-05" db="EMBL/GenBank/DDBJ databases">
        <title>Micromonospora from Atacama Desert.</title>
        <authorList>
            <person name="Carro L."/>
            <person name="Goodfellow M."/>
            <person name="Klenk H.-P."/>
        </authorList>
    </citation>
    <scope>NUCLEOTIDE SEQUENCE [LARGE SCALE GENOMIC DNA]</scope>
    <source>
        <strain evidence="1 2">LB39</strain>
    </source>
</reference>
<dbReference type="OrthoDB" id="3329683at2"/>
<dbReference type="Proteomes" id="UP000282312">
    <property type="component" value="Unassembled WGS sequence"/>
</dbReference>
<evidence type="ECO:0000313" key="1">
    <source>
        <dbReference type="EMBL" id="RQX01883.1"/>
    </source>
</evidence>
<organism evidence="1 2">
    <name type="scientific">Micromonospora inaquosa</name>
    <dbReference type="NCBI Taxonomy" id="2203716"/>
    <lineage>
        <taxon>Bacteria</taxon>
        <taxon>Bacillati</taxon>
        <taxon>Actinomycetota</taxon>
        <taxon>Actinomycetes</taxon>
        <taxon>Micromonosporales</taxon>
        <taxon>Micromonosporaceae</taxon>
        <taxon>Micromonospora</taxon>
    </lineage>
</organism>
<evidence type="ECO:0000313" key="2">
    <source>
        <dbReference type="Proteomes" id="UP000282312"/>
    </source>
</evidence>
<evidence type="ECO:0008006" key="3">
    <source>
        <dbReference type="Google" id="ProtNLM"/>
    </source>
</evidence>
<sequence length="336" mass="36125">MTGSDEVWRLEVTGASTGCGFAVTPTRALTCAHLIGPGQRHCQVASLPGTRTVDIPRAFDSVDNPIPDVATIDIAGHPAGAVAPMGPATRPAVGTILDLFGLPDRRQEGRRSQARVSGPSRTGEWLQIDAVHGHTAWVEPGFSGGAATDAATGLVVGMVVSADRSLSERSAWIIPNDTIVTSAPWLAALLADPLAGDPDYVTLLRSLNARRYTAALDRLPDLHSRHRRSSDLYYYWALVLLQGVRPANHSGEVIDGIERLLGEACRLDSGSVHARALLALVREDYYSLRSLPVSGRASHHDLDTSRVSTSHAIEIVSHVPATECLTWRKLYRRSMG</sequence>
<dbReference type="SUPFAM" id="SSF50494">
    <property type="entry name" value="Trypsin-like serine proteases"/>
    <property type="match status" value="1"/>
</dbReference>
<dbReference type="AlphaFoldDB" id="A0A3N9X3I2"/>
<proteinExistence type="predicted"/>
<dbReference type="Gene3D" id="2.40.10.120">
    <property type="match status" value="1"/>
</dbReference>
<name>A0A3N9X3I2_9ACTN</name>
<protein>
    <recommendedName>
        <fullName evidence="3">Serine protease</fullName>
    </recommendedName>
</protein>
<gene>
    <name evidence="1" type="ORF">DLJ59_16960</name>
</gene>
<dbReference type="RefSeq" id="WP_124773601.1">
    <property type="nucleotide sequence ID" value="NZ_JBEZFR010000013.1"/>
</dbReference>
<comment type="caution">
    <text evidence="1">The sequence shown here is derived from an EMBL/GenBank/DDBJ whole genome shotgun (WGS) entry which is preliminary data.</text>
</comment>